<feature type="region of interest" description="Disordered" evidence="7">
    <location>
        <begin position="1"/>
        <end position="26"/>
    </location>
</feature>
<dbReference type="GeneID" id="66682347"/>
<dbReference type="GO" id="GO:0006265">
    <property type="term" value="P:DNA topological change"/>
    <property type="evidence" value="ECO:0007669"/>
    <property type="project" value="InterPro"/>
</dbReference>
<evidence type="ECO:0000256" key="5">
    <source>
        <dbReference type="ARBA" id="ARBA00023125"/>
    </source>
</evidence>
<reference evidence="11" key="1">
    <citation type="submission" date="2016-06" db="EMBL/GenBank/DDBJ databases">
        <title>NZP2037 Pacbio-Illumina hybrid assembly.</title>
        <authorList>
            <person name="Ramsay J.P."/>
        </authorList>
    </citation>
    <scope>NUCLEOTIDE SEQUENCE [LARGE SCALE GENOMIC DNA]</scope>
    <source>
        <strain evidence="11">R7ANS::ICEMlSym2042</strain>
    </source>
</reference>
<dbReference type="PRINTS" id="PR00416">
    <property type="entry name" value="EUTPISMRASEI"/>
</dbReference>
<dbReference type="InterPro" id="IPR013500">
    <property type="entry name" value="TopoI_cat_euk"/>
</dbReference>
<evidence type="ECO:0000313" key="11">
    <source>
        <dbReference type="Proteomes" id="UP000093748"/>
    </source>
</evidence>
<evidence type="ECO:0000256" key="2">
    <source>
        <dbReference type="ARBA" id="ARBA00006645"/>
    </source>
</evidence>
<dbReference type="AlphaFoldDB" id="A0A1A5I4V5"/>
<dbReference type="Pfam" id="PF01028">
    <property type="entry name" value="Topoisom_I"/>
    <property type="match status" value="1"/>
</dbReference>
<dbReference type="GO" id="GO:0003677">
    <property type="term" value="F:DNA binding"/>
    <property type="evidence" value="ECO:0007669"/>
    <property type="project" value="UniProtKB-KW"/>
</dbReference>
<dbReference type="SUPFAM" id="SSF56349">
    <property type="entry name" value="DNA breaking-rejoining enzymes"/>
    <property type="match status" value="1"/>
</dbReference>
<protein>
    <recommendedName>
        <fullName evidence="3">DNA topoisomerase</fullName>
        <ecNumber evidence="3">5.6.2.1</ecNumber>
    </recommendedName>
</protein>
<proteinExistence type="inferred from homology"/>
<dbReference type="Pfam" id="PF21338">
    <property type="entry name" value="Top1B_N_bact"/>
    <property type="match status" value="1"/>
</dbReference>
<feature type="domain" description="DNA topoisomerase IB N-terminal" evidence="9">
    <location>
        <begin position="50"/>
        <end position="97"/>
    </location>
</feature>
<dbReference type="Proteomes" id="UP000093748">
    <property type="component" value="Unassembled WGS sequence"/>
</dbReference>
<dbReference type="InterPro" id="IPR014711">
    <property type="entry name" value="TopoI_cat_a-hlx-sub_euk"/>
</dbReference>
<evidence type="ECO:0000256" key="6">
    <source>
        <dbReference type="ARBA" id="ARBA00023235"/>
    </source>
</evidence>
<dbReference type="SUPFAM" id="SSF55869">
    <property type="entry name" value="DNA topoisomerase I domain"/>
    <property type="match status" value="1"/>
</dbReference>
<dbReference type="InterPro" id="IPR049331">
    <property type="entry name" value="Top1B_N_bact"/>
</dbReference>
<evidence type="ECO:0000313" key="10">
    <source>
        <dbReference type="EMBL" id="OBP74060.1"/>
    </source>
</evidence>
<dbReference type="InterPro" id="IPR001631">
    <property type="entry name" value="TopoI"/>
</dbReference>
<gene>
    <name evidence="10" type="ORF">BAE39_16860</name>
</gene>
<keyword evidence="6 10" id="KW-0413">Isomerase</keyword>
<dbReference type="EMBL" id="LZTJ01000023">
    <property type="protein sequence ID" value="OBP74060.1"/>
    <property type="molecule type" value="Genomic_DNA"/>
</dbReference>
<dbReference type="RefSeq" id="WP_032931496.1">
    <property type="nucleotide sequence ID" value="NZ_LZTH01000001.1"/>
</dbReference>
<dbReference type="Gene3D" id="3.30.66.10">
    <property type="entry name" value="DNA topoisomerase I domain"/>
    <property type="match status" value="1"/>
</dbReference>
<dbReference type="Gene3D" id="1.10.132.120">
    <property type="match status" value="1"/>
</dbReference>
<dbReference type="PROSITE" id="PS52038">
    <property type="entry name" value="TOPO_IB_2"/>
    <property type="match status" value="1"/>
</dbReference>
<organism evidence="10 11">
    <name type="scientific">Rhizobium loti</name>
    <name type="common">Mesorhizobium loti</name>
    <dbReference type="NCBI Taxonomy" id="381"/>
    <lineage>
        <taxon>Bacteria</taxon>
        <taxon>Pseudomonadati</taxon>
        <taxon>Pseudomonadota</taxon>
        <taxon>Alphaproteobacteria</taxon>
        <taxon>Hyphomicrobiales</taxon>
        <taxon>Phyllobacteriaceae</taxon>
        <taxon>Mesorhizobium</taxon>
    </lineage>
</organism>
<dbReference type="EC" id="5.6.2.1" evidence="3"/>
<dbReference type="GO" id="GO:0003917">
    <property type="term" value="F:DNA topoisomerase type I (single strand cut, ATP-independent) activity"/>
    <property type="evidence" value="ECO:0007669"/>
    <property type="project" value="UniProtKB-EC"/>
</dbReference>
<comment type="similarity">
    <text evidence="2">Belongs to the type IB topoisomerase family.</text>
</comment>
<keyword evidence="4" id="KW-0799">Topoisomerase</keyword>
<accession>A0A1A5I4V5</accession>
<evidence type="ECO:0000256" key="3">
    <source>
        <dbReference type="ARBA" id="ARBA00012891"/>
    </source>
</evidence>
<dbReference type="OrthoDB" id="9778962at2"/>
<feature type="domain" description="DNA topoisomerase I catalytic core eukaryotic-type" evidence="8">
    <location>
        <begin position="111"/>
        <end position="324"/>
    </location>
</feature>
<dbReference type="InterPro" id="IPR035447">
    <property type="entry name" value="DNA_topo_I_N_sf"/>
</dbReference>
<evidence type="ECO:0000259" key="8">
    <source>
        <dbReference type="Pfam" id="PF01028"/>
    </source>
</evidence>
<dbReference type="Gene3D" id="3.90.15.10">
    <property type="entry name" value="Topoisomerase I, Chain A, domain 3"/>
    <property type="match status" value="1"/>
</dbReference>
<evidence type="ECO:0000256" key="7">
    <source>
        <dbReference type="SAM" id="MobiDB-lite"/>
    </source>
</evidence>
<sequence>MLQRSGLPPGRSTDGDAAPKNGAQSAAEHAALTYVTDAEPGIRRLKTGKGFSYKGPDGKAVSDAARARIEAIVIPPAWTDVWISLDANGHIQATGRDQRGRKQYRYHPQWAKERDGAKYSSLVAFAESLASLRRTIDSDLRRHGLPFERVVAAVVWLLDNTMIRVGNAAYARDNKSFGLTTLRDRHVDIKGSSLRFAFKGKSGKEWKLRLVDRRIAGIVRGAQDLPGQKLFQYLDEDGSRRPIRSDDVNRYIRDAAGDAFSSKHFRTWGGTIHAASLFAQTELPEAQAQQKRVMNSVIDTVAERLGNTRAVCRKCYIHPQVFEAWLQGRLLAEMAEANKRKRPIEGLDDEEALVLRWLKTHQR</sequence>
<evidence type="ECO:0000256" key="1">
    <source>
        <dbReference type="ARBA" id="ARBA00000213"/>
    </source>
</evidence>
<keyword evidence="5" id="KW-0238">DNA-binding</keyword>
<evidence type="ECO:0000256" key="4">
    <source>
        <dbReference type="ARBA" id="ARBA00023029"/>
    </source>
</evidence>
<comment type="catalytic activity">
    <reaction evidence="1">
        <text>ATP-independent breakage of single-stranded DNA, followed by passage and rejoining.</text>
        <dbReference type="EC" id="5.6.2.1"/>
    </reaction>
</comment>
<evidence type="ECO:0000259" key="9">
    <source>
        <dbReference type="Pfam" id="PF21338"/>
    </source>
</evidence>
<dbReference type="InterPro" id="IPR011010">
    <property type="entry name" value="DNA_brk_join_enz"/>
</dbReference>
<name>A0A1A5I4V5_RHILI</name>
<comment type="caution">
    <text evidence="10">The sequence shown here is derived from an EMBL/GenBank/DDBJ whole genome shotgun (WGS) entry which is preliminary data.</text>
</comment>